<organism evidence="1 2">
    <name type="scientific">Belliella kenyensis</name>
    <dbReference type="NCBI Taxonomy" id="1472724"/>
    <lineage>
        <taxon>Bacteria</taxon>
        <taxon>Pseudomonadati</taxon>
        <taxon>Bacteroidota</taxon>
        <taxon>Cytophagia</taxon>
        <taxon>Cytophagales</taxon>
        <taxon>Cyclobacteriaceae</taxon>
        <taxon>Belliella</taxon>
    </lineage>
</organism>
<protein>
    <recommendedName>
        <fullName evidence="3">DUF1524 domain-containing protein</fullName>
    </recommendedName>
</protein>
<dbReference type="RefSeq" id="WP_241296155.1">
    <property type="nucleotide sequence ID" value="NZ_JAKZGR010000012.1"/>
</dbReference>
<gene>
    <name evidence="1" type="ORF">ACFOUP_16890</name>
</gene>
<evidence type="ECO:0008006" key="3">
    <source>
        <dbReference type="Google" id="ProtNLM"/>
    </source>
</evidence>
<accession>A0ABV8ERW8</accession>
<dbReference type="Proteomes" id="UP001595766">
    <property type="component" value="Unassembled WGS sequence"/>
</dbReference>
<comment type="caution">
    <text evidence="1">The sequence shown here is derived from an EMBL/GenBank/DDBJ whole genome shotgun (WGS) entry which is preliminary data.</text>
</comment>
<dbReference type="EMBL" id="JBHSAV010000092">
    <property type="protein sequence ID" value="MFC3978063.1"/>
    <property type="molecule type" value="Genomic_DNA"/>
</dbReference>
<keyword evidence="2" id="KW-1185">Reference proteome</keyword>
<evidence type="ECO:0000313" key="2">
    <source>
        <dbReference type="Proteomes" id="UP001595766"/>
    </source>
</evidence>
<reference evidence="2" key="1">
    <citation type="journal article" date="2019" name="Int. J. Syst. Evol. Microbiol.">
        <title>The Global Catalogue of Microorganisms (GCM) 10K type strain sequencing project: providing services to taxonomists for standard genome sequencing and annotation.</title>
        <authorList>
            <consortium name="The Broad Institute Genomics Platform"/>
            <consortium name="The Broad Institute Genome Sequencing Center for Infectious Disease"/>
            <person name="Wu L."/>
            <person name="Ma J."/>
        </authorList>
    </citation>
    <scope>NUCLEOTIDE SEQUENCE [LARGE SCALE GENOMIC DNA]</scope>
    <source>
        <strain evidence="2">CECT 8551</strain>
    </source>
</reference>
<proteinExistence type="predicted"/>
<sequence>MDEYDNYIGYHPISDLMGLHFILKGFLGGQSGKQQQNSVLLNDVNHLFRIYQETKEWFDQAKVDKEEFLAKLSLQLHDAWKRISPQTDFLNIYAGETPLSNSEHIKTLFILDTLKQNPDETGKSKVFDLRRDWEKIENQLQDDEFWSFICDNDYYDNLDTRIDLIIDLANQVTIVETEEQKGVSFNGYNDLFQRNERLDWKAIKHTFNKIKEWYTDKELYHYIGFLIVTKYEKLASILQLSKFKNKEDFKKLLLKVIQHHLSKTKDVDGKKIQYHRVENLNYEKDTTASKNILLLLHVEDYLKRDSNEKFPFSLYLKEKRSVAHINPRSIETTTRQIYDLKGMDMHKEYIKSQLEKYFYKVGEQ</sequence>
<evidence type="ECO:0000313" key="1">
    <source>
        <dbReference type="EMBL" id="MFC3978063.1"/>
    </source>
</evidence>
<name>A0ABV8ERW8_9BACT</name>